<gene>
    <name evidence="1" type="ORF">DCF15_09120</name>
</gene>
<sequence>MPALKRPKFLSWFAVAALAWSGGFIYNVYLGGEAHWLKSLYENKIAIANQTPDPKLIVTGGSGAHYTINSDVLSKAINLPVVNLGLDGPVGLDVILPSILKTVKPGDTVLLIPEYMLLLDEDGFGDRSGMFAVATGQPALGGIPAKQLALETLQMGVPSLRWAVKAAVDVTEEGQFTGYYDGPLTKRGDPTETKLRQGAWWPLSIPDPVSPHALQRIAQFKFEVEARGGQLIVSMPWIYGNAEETLTRSNIQKTAEELSKIAPVLIDPKTLNIQSQPTLFADTHYHLKPEGRKVRSEQLASQIKPLLTAQ</sequence>
<dbReference type="EMBL" id="QBMP01000076">
    <property type="protein sequence ID" value="PZO56292.1"/>
    <property type="molecule type" value="Genomic_DNA"/>
</dbReference>
<dbReference type="Proteomes" id="UP000249794">
    <property type="component" value="Unassembled WGS sequence"/>
</dbReference>
<accession>A0A2W4XJL2</accession>
<evidence type="ECO:0008006" key="3">
    <source>
        <dbReference type="Google" id="ProtNLM"/>
    </source>
</evidence>
<name>A0A2W4XJL2_9CYAN</name>
<comment type="caution">
    <text evidence="1">The sequence shown here is derived from an EMBL/GenBank/DDBJ whole genome shotgun (WGS) entry which is preliminary data.</text>
</comment>
<evidence type="ECO:0000313" key="1">
    <source>
        <dbReference type="EMBL" id="PZO56292.1"/>
    </source>
</evidence>
<organism evidence="1 2">
    <name type="scientific">Phormidesmis priestleyi</name>
    <dbReference type="NCBI Taxonomy" id="268141"/>
    <lineage>
        <taxon>Bacteria</taxon>
        <taxon>Bacillati</taxon>
        <taxon>Cyanobacteriota</taxon>
        <taxon>Cyanophyceae</taxon>
        <taxon>Leptolyngbyales</taxon>
        <taxon>Leptolyngbyaceae</taxon>
        <taxon>Phormidesmis</taxon>
    </lineage>
</organism>
<reference evidence="1 2" key="2">
    <citation type="submission" date="2018-06" db="EMBL/GenBank/DDBJ databases">
        <title>Metagenomic assembly of (sub)arctic Cyanobacteria and their associated microbiome from non-axenic cultures.</title>
        <authorList>
            <person name="Baurain D."/>
        </authorList>
    </citation>
    <scope>NUCLEOTIDE SEQUENCE [LARGE SCALE GENOMIC DNA]</scope>
    <source>
        <strain evidence="1">ULC027bin1</strain>
    </source>
</reference>
<protein>
    <recommendedName>
        <fullName evidence="3">SGNH/GDSL hydrolase family protein</fullName>
    </recommendedName>
</protein>
<dbReference type="AlphaFoldDB" id="A0A2W4XJL2"/>
<reference evidence="2" key="1">
    <citation type="submission" date="2018-04" db="EMBL/GenBank/DDBJ databases">
        <authorList>
            <person name="Cornet L."/>
        </authorList>
    </citation>
    <scope>NUCLEOTIDE SEQUENCE [LARGE SCALE GENOMIC DNA]</scope>
</reference>
<proteinExistence type="predicted"/>
<evidence type="ECO:0000313" key="2">
    <source>
        <dbReference type="Proteomes" id="UP000249794"/>
    </source>
</evidence>